<dbReference type="InterPro" id="IPR001223">
    <property type="entry name" value="Glyco_hydro18_cat"/>
</dbReference>
<name>A0AAV4HZL4_9GAST</name>
<evidence type="ECO:0000259" key="2">
    <source>
        <dbReference type="PROSITE" id="PS51910"/>
    </source>
</evidence>
<feature type="compositionally biased region" description="Polar residues" evidence="1">
    <location>
        <begin position="188"/>
        <end position="200"/>
    </location>
</feature>
<dbReference type="GO" id="GO:0005975">
    <property type="term" value="P:carbohydrate metabolic process"/>
    <property type="evidence" value="ECO:0007669"/>
    <property type="project" value="InterPro"/>
</dbReference>
<dbReference type="SUPFAM" id="SSF51445">
    <property type="entry name" value="(Trans)glycosidases"/>
    <property type="match status" value="1"/>
</dbReference>
<evidence type="ECO:0000313" key="4">
    <source>
        <dbReference type="Proteomes" id="UP000762676"/>
    </source>
</evidence>
<gene>
    <name evidence="3" type="ORF">ElyMa_002887300</name>
</gene>
<dbReference type="EMBL" id="BMAT01005981">
    <property type="protein sequence ID" value="GFS03454.1"/>
    <property type="molecule type" value="Genomic_DNA"/>
</dbReference>
<feature type="compositionally biased region" description="Basic and acidic residues" evidence="1">
    <location>
        <begin position="131"/>
        <end position="143"/>
    </location>
</feature>
<comment type="caution">
    <text evidence="3">The sequence shown here is derived from an EMBL/GenBank/DDBJ whole genome shotgun (WGS) entry which is preliminary data.</text>
</comment>
<dbReference type="GO" id="GO:0004568">
    <property type="term" value="F:chitinase activity"/>
    <property type="evidence" value="ECO:0007669"/>
    <property type="project" value="TreeGrafter"/>
</dbReference>
<evidence type="ECO:0000313" key="3">
    <source>
        <dbReference type="EMBL" id="GFS03454.1"/>
    </source>
</evidence>
<dbReference type="PROSITE" id="PS51910">
    <property type="entry name" value="GH18_2"/>
    <property type="match status" value="1"/>
</dbReference>
<dbReference type="Proteomes" id="UP000762676">
    <property type="component" value="Unassembled WGS sequence"/>
</dbReference>
<feature type="domain" description="GH18" evidence="2">
    <location>
        <begin position="1"/>
        <end position="85"/>
    </location>
</feature>
<feature type="compositionally biased region" description="Basic and acidic residues" evidence="1">
    <location>
        <begin position="114"/>
        <end position="123"/>
    </location>
</feature>
<dbReference type="Pfam" id="PF00704">
    <property type="entry name" value="Glyco_hydro_18"/>
    <property type="match status" value="1"/>
</dbReference>
<organism evidence="3 4">
    <name type="scientific">Elysia marginata</name>
    <dbReference type="NCBI Taxonomy" id="1093978"/>
    <lineage>
        <taxon>Eukaryota</taxon>
        <taxon>Metazoa</taxon>
        <taxon>Spiralia</taxon>
        <taxon>Lophotrochozoa</taxon>
        <taxon>Mollusca</taxon>
        <taxon>Gastropoda</taxon>
        <taxon>Heterobranchia</taxon>
        <taxon>Euthyneura</taxon>
        <taxon>Panpulmonata</taxon>
        <taxon>Sacoglossa</taxon>
        <taxon>Placobranchoidea</taxon>
        <taxon>Plakobranchidae</taxon>
        <taxon>Elysia</taxon>
    </lineage>
</organism>
<proteinExistence type="predicted"/>
<sequence length="211" mass="23693">VCDRLKNQGWQSEWIEEQGVPFAYGGDQWAGFENKRSVTLKAKNIMKRDLGGAFVWSVEMGDFDGYCGQGPYPLIQAINDVIGHGGPTGPASKTHQDSVKPSTQLKLTSNKKRTKEEEDKFVSKDNLQQTKLKDHPSFSDRHGGKTRKNVLLNRSDRAKKQKSVGKVRTLKKIKWKPGNSHTRRRVKASSSARTNQSATPDQDEQFHGKIS</sequence>
<feature type="compositionally biased region" description="Basic residues" evidence="1">
    <location>
        <begin position="157"/>
        <end position="187"/>
    </location>
</feature>
<dbReference type="Gene3D" id="3.20.20.80">
    <property type="entry name" value="Glycosidases"/>
    <property type="match status" value="1"/>
</dbReference>
<dbReference type="PANTHER" id="PTHR11177">
    <property type="entry name" value="CHITINASE"/>
    <property type="match status" value="1"/>
</dbReference>
<reference evidence="3 4" key="1">
    <citation type="journal article" date="2021" name="Elife">
        <title>Chloroplast acquisition without the gene transfer in kleptoplastic sea slugs, Plakobranchus ocellatus.</title>
        <authorList>
            <person name="Maeda T."/>
            <person name="Takahashi S."/>
            <person name="Yoshida T."/>
            <person name="Shimamura S."/>
            <person name="Takaki Y."/>
            <person name="Nagai Y."/>
            <person name="Toyoda A."/>
            <person name="Suzuki Y."/>
            <person name="Arimoto A."/>
            <person name="Ishii H."/>
            <person name="Satoh N."/>
            <person name="Nishiyama T."/>
            <person name="Hasebe M."/>
            <person name="Maruyama T."/>
            <person name="Minagawa J."/>
            <person name="Obokata J."/>
            <person name="Shigenobu S."/>
        </authorList>
    </citation>
    <scope>NUCLEOTIDE SEQUENCE [LARGE SCALE GENOMIC DNA]</scope>
</reference>
<feature type="compositionally biased region" description="Polar residues" evidence="1">
    <location>
        <begin position="99"/>
        <end position="108"/>
    </location>
</feature>
<dbReference type="AlphaFoldDB" id="A0AAV4HZL4"/>
<keyword evidence="4" id="KW-1185">Reference proteome</keyword>
<dbReference type="GO" id="GO:0006032">
    <property type="term" value="P:chitin catabolic process"/>
    <property type="evidence" value="ECO:0007669"/>
    <property type="project" value="TreeGrafter"/>
</dbReference>
<dbReference type="PANTHER" id="PTHR11177:SF360">
    <property type="entry name" value="CHITINASE 4-RELATED"/>
    <property type="match status" value="1"/>
</dbReference>
<dbReference type="GO" id="GO:0005576">
    <property type="term" value="C:extracellular region"/>
    <property type="evidence" value="ECO:0007669"/>
    <property type="project" value="TreeGrafter"/>
</dbReference>
<feature type="region of interest" description="Disordered" evidence="1">
    <location>
        <begin position="83"/>
        <end position="211"/>
    </location>
</feature>
<dbReference type="InterPro" id="IPR050314">
    <property type="entry name" value="Glycosyl_Hydrlase_18"/>
</dbReference>
<feature type="non-terminal residue" evidence="3">
    <location>
        <position position="1"/>
    </location>
</feature>
<accession>A0AAV4HZL4</accession>
<dbReference type="GO" id="GO:0008061">
    <property type="term" value="F:chitin binding"/>
    <property type="evidence" value="ECO:0007669"/>
    <property type="project" value="TreeGrafter"/>
</dbReference>
<protein>
    <submittedName>
        <fullName evidence="3">Acidic mammalian chitinase</fullName>
    </submittedName>
</protein>
<evidence type="ECO:0000256" key="1">
    <source>
        <dbReference type="SAM" id="MobiDB-lite"/>
    </source>
</evidence>
<dbReference type="InterPro" id="IPR017853">
    <property type="entry name" value="GH"/>
</dbReference>